<dbReference type="EMBL" id="CP025197">
    <property type="protein sequence ID" value="AUG58190.1"/>
    <property type="molecule type" value="Genomic_DNA"/>
</dbReference>
<gene>
    <name evidence="1" type="ORF">HVS_11490</name>
</gene>
<protein>
    <submittedName>
        <fullName evidence="1">Uncharacterized protein</fullName>
    </submittedName>
</protein>
<name>A0A2K9ERN2_9FIRM</name>
<accession>A0A2K9ERN2</accession>
<proteinExistence type="predicted"/>
<keyword evidence="2" id="KW-1185">Reference proteome</keyword>
<reference evidence="1 2" key="1">
    <citation type="submission" date="2017-12" db="EMBL/GenBank/DDBJ databases">
        <title>Complete genome sequence of Herbivorax saccincola GGR1, a novel Cellulosome-producing hydrolytic bacterium in a thermophilic biogas plant, established by Illumina and Nanopore MinION sequencing.</title>
        <authorList>
            <person name="Pechtl A."/>
            <person name="Ruckert C."/>
            <person name="Koeck D.E."/>
            <person name="Maus I."/>
            <person name="Winkler A."/>
            <person name="Kalinowski J."/>
            <person name="Puhler A."/>
            <person name="Schwarz W.W."/>
            <person name="Zverlov V.V."/>
            <person name="Schluter A."/>
            <person name="Liebl W."/>
        </authorList>
    </citation>
    <scope>NUCLEOTIDE SEQUENCE [LARGE SCALE GENOMIC DNA]</scope>
    <source>
        <strain evidence="2">SR1</strain>
    </source>
</reference>
<evidence type="ECO:0000313" key="2">
    <source>
        <dbReference type="Proteomes" id="UP000233534"/>
    </source>
</evidence>
<dbReference type="RefSeq" id="WP_101302444.1">
    <property type="nucleotide sequence ID" value="NZ_CP025197.1"/>
</dbReference>
<evidence type="ECO:0000313" key="1">
    <source>
        <dbReference type="EMBL" id="AUG58190.1"/>
    </source>
</evidence>
<sequence>MKLLKIFSILIAALVSIATLTTLWTHNGNKTTPVPGLSTPTPGLAYTSTPTETFSNTSTYNPGPTSNYTLTSTCTPTSNLTSTSTANLTSNPTPTSDLPSLIVMLEDEKTLSMYSKLPDGKILLTSFTEKDWGTWNINGWYVITDNKIPSNRYYSLANGTSDWEYVFRVSKNPSGKYYFSGGNHENEILNSLKFYDADKETELFLKKEEKHHLSCLKIVEETYLTINNSPSEIYAKVVRSYLFSPSKITLDTTFDFISDIYMGTSYICMLPTNKLYGKHIKFMDSQNVYSTPEFGSTLTTDEFENFIGKEKSMSVKIWGDSNPSYSFLVGIKDEKSVDYFNNDLKVFFWDLNKQGNKLYFSKYSNDNFTLVKKGTRWENSVFWELIVEK</sequence>
<dbReference type="AlphaFoldDB" id="A0A2K9ERN2"/>
<organism evidence="1 2">
    <name type="scientific">Acetivibrio saccincola</name>
    <dbReference type="NCBI Taxonomy" id="1677857"/>
    <lineage>
        <taxon>Bacteria</taxon>
        <taxon>Bacillati</taxon>
        <taxon>Bacillota</taxon>
        <taxon>Clostridia</taxon>
        <taxon>Eubacteriales</taxon>
        <taxon>Oscillospiraceae</taxon>
        <taxon>Acetivibrio</taxon>
    </lineage>
</organism>
<dbReference type="KEGG" id="hsc:HVS_11490"/>
<dbReference type="Proteomes" id="UP000233534">
    <property type="component" value="Chromosome"/>
</dbReference>